<dbReference type="CDD" id="cd00609">
    <property type="entry name" value="AAT_like"/>
    <property type="match status" value="1"/>
</dbReference>
<dbReference type="Gene3D" id="3.40.640.10">
    <property type="entry name" value="Type I PLP-dependent aspartate aminotransferase-like (Major domain)"/>
    <property type="match status" value="1"/>
</dbReference>
<dbReference type="PANTHER" id="PTHR42790">
    <property type="entry name" value="AMINOTRANSFERASE"/>
    <property type="match status" value="1"/>
</dbReference>
<dbReference type="Proteomes" id="UP000469185">
    <property type="component" value="Unassembled WGS sequence"/>
</dbReference>
<evidence type="ECO:0000256" key="4">
    <source>
        <dbReference type="ARBA" id="ARBA00022576"/>
    </source>
</evidence>
<dbReference type="InterPro" id="IPR015421">
    <property type="entry name" value="PyrdxlP-dep_Trfase_major"/>
</dbReference>
<reference evidence="8 9" key="1">
    <citation type="submission" date="2020-02" db="EMBL/GenBank/DDBJ databases">
        <authorList>
            <person name="Li X.-J."/>
            <person name="Feng X.-M."/>
        </authorList>
    </citation>
    <scope>NUCLEOTIDE SEQUENCE [LARGE SCALE GENOMIC DNA]</scope>
    <source>
        <strain evidence="8 9">CGMCC 4.7225</strain>
    </source>
</reference>
<keyword evidence="9" id="KW-1185">Reference proteome</keyword>
<keyword evidence="6" id="KW-0663">Pyridoxal phosphate</keyword>
<evidence type="ECO:0000256" key="3">
    <source>
        <dbReference type="ARBA" id="ARBA00011738"/>
    </source>
</evidence>
<dbReference type="SUPFAM" id="SSF53383">
    <property type="entry name" value="PLP-dependent transferases"/>
    <property type="match status" value="1"/>
</dbReference>
<comment type="cofactor">
    <cofactor evidence="1">
        <name>pyridoxal 5'-phosphate</name>
        <dbReference type="ChEBI" id="CHEBI:597326"/>
    </cofactor>
</comment>
<dbReference type="Pfam" id="PF00155">
    <property type="entry name" value="Aminotran_1_2"/>
    <property type="match status" value="1"/>
</dbReference>
<dbReference type="InterPro" id="IPR004839">
    <property type="entry name" value="Aminotransferase_I/II_large"/>
</dbReference>
<dbReference type="GO" id="GO:0008483">
    <property type="term" value="F:transaminase activity"/>
    <property type="evidence" value="ECO:0007669"/>
    <property type="project" value="UniProtKB-KW"/>
</dbReference>
<sequence length="395" mass="42736">MVNWSELAAGRTARLKPSAIREILKLTQRGDVISFAGGLPAPELFPVNAIRSAAERVLRDHGSAALQYSTTEGHPPLREWVASRYAGVGAEAVQIVSGSQQGLDLVAKCYLDPGDAVAVAAPTYPGALRAFDAYEVRYREVEIDDDGLVPASLQHALDDGVKLIYVIANFDNPTGVSLSLPRRHAVVDLARRYGVPIFEDNPYGDLRFEGHDLPHLLDLAPELVIHAGTFSKIMVPGFRLAWLVAPAEAMEPIRKAKQAADLHTSTFVQYVALEVARDGFLDERVTVVREHYRGRRDLMLGALERCLGEGFRWTRPAGGMFVWISVPDGLDTTVLAKDAVQAGVAYVPGEAFYGTGRGTDGLRLSYSVATPEQIDSGIARLAAILNGTTPPPASE</sequence>
<dbReference type="Gene3D" id="3.90.1150.10">
    <property type="entry name" value="Aspartate Aminotransferase, domain 1"/>
    <property type="match status" value="1"/>
</dbReference>
<organism evidence="8 9">
    <name type="scientific">Phytoactinopolyspora alkaliphila</name>
    <dbReference type="NCBI Taxonomy" id="1783498"/>
    <lineage>
        <taxon>Bacteria</taxon>
        <taxon>Bacillati</taxon>
        <taxon>Actinomycetota</taxon>
        <taxon>Actinomycetes</taxon>
        <taxon>Jiangellales</taxon>
        <taxon>Jiangellaceae</taxon>
        <taxon>Phytoactinopolyspora</taxon>
    </lineage>
</organism>
<dbReference type="GO" id="GO:1901605">
    <property type="term" value="P:alpha-amino acid metabolic process"/>
    <property type="evidence" value="ECO:0007669"/>
    <property type="project" value="TreeGrafter"/>
</dbReference>
<accession>A0A6N9YG01</accession>
<dbReference type="GO" id="GO:0030170">
    <property type="term" value="F:pyridoxal phosphate binding"/>
    <property type="evidence" value="ECO:0007669"/>
    <property type="project" value="InterPro"/>
</dbReference>
<evidence type="ECO:0000256" key="6">
    <source>
        <dbReference type="ARBA" id="ARBA00022898"/>
    </source>
</evidence>
<dbReference type="InterPro" id="IPR015424">
    <property type="entry name" value="PyrdxlP-dep_Trfase"/>
</dbReference>
<evidence type="ECO:0000256" key="5">
    <source>
        <dbReference type="ARBA" id="ARBA00022679"/>
    </source>
</evidence>
<comment type="caution">
    <text evidence="8">The sequence shown here is derived from an EMBL/GenBank/DDBJ whole genome shotgun (WGS) entry which is preliminary data.</text>
</comment>
<dbReference type="EMBL" id="JAAGOB010000001">
    <property type="protein sequence ID" value="NED93845.1"/>
    <property type="molecule type" value="Genomic_DNA"/>
</dbReference>
<dbReference type="RefSeq" id="WP_163815117.1">
    <property type="nucleotide sequence ID" value="NZ_JAAGOB010000001.1"/>
</dbReference>
<comment type="subunit">
    <text evidence="3">Homodimer.</text>
</comment>
<keyword evidence="4 8" id="KW-0032">Aminotransferase</keyword>
<dbReference type="FunFam" id="3.40.640.10:FF:000053">
    <property type="entry name" value="Aminotransferase, class I"/>
    <property type="match status" value="1"/>
</dbReference>
<gene>
    <name evidence="8" type="ORF">G1H11_00765</name>
</gene>
<keyword evidence="5 8" id="KW-0808">Transferase</keyword>
<name>A0A6N9YG01_9ACTN</name>
<dbReference type="AlphaFoldDB" id="A0A6N9YG01"/>
<feature type="domain" description="Aminotransferase class I/classII large" evidence="7">
    <location>
        <begin position="46"/>
        <end position="381"/>
    </location>
</feature>
<evidence type="ECO:0000259" key="7">
    <source>
        <dbReference type="Pfam" id="PF00155"/>
    </source>
</evidence>
<evidence type="ECO:0000256" key="2">
    <source>
        <dbReference type="ARBA" id="ARBA00007441"/>
    </source>
</evidence>
<comment type="similarity">
    <text evidence="2">Belongs to the class-I pyridoxal-phosphate-dependent aminotransferase family.</text>
</comment>
<proteinExistence type="inferred from homology"/>
<evidence type="ECO:0000313" key="9">
    <source>
        <dbReference type="Proteomes" id="UP000469185"/>
    </source>
</evidence>
<dbReference type="InterPro" id="IPR015422">
    <property type="entry name" value="PyrdxlP-dep_Trfase_small"/>
</dbReference>
<evidence type="ECO:0000313" key="8">
    <source>
        <dbReference type="EMBL" id="NED93845.1"/>
    </source>
</evidence>
<dbReference type="PANTHER" id="PTHR42790:SF19">
    <property type="entry name" value="KYNURENINE_ALPHA-AMINOADIPATE AMINOTRANSFERASE, MITOCHONDRIAL"/>
    <property type="match status" value="1"/>
</dbReference>
<evidence type="ECO:0000256" key="1">
    <source>
        <dbReference type="ARBA" id="ARBA00001933"/>
    </source>
</evidence>
<protein>
    <submittedName>
        <fullName evidence="8">PLP-dependent aminotransferase family protein</fullName>
    </submittedName>
</protein>
<dbReference type="InterPro" id="IPR050859">
    <property type="entry name" value="Class-I_PLP-dep_aminotransf"/>
</dbReference>